<gene>
    <name evidence="1" type="ordered locus">CSE_11880</name>
</gene>
<evidence type="ECO:0008006" key="3">
    <source>
        <dbReference type="Google" id="ProtNLM"/>
    </source>
</evidence>
<dbReference type="Proteomes" id="UP000004793">
    <property type="component" value="Chromosome"/>
</dbReference>
<accession>A0A7U6GFC2</accession>
<evidence type="ECO:0000313" key="1">
    <source>
        <dbReference type="EMBL" id="BAL81314.1"/>
    </source>
</evidence>
<dbReference type="KEGG" id="cex:CSE_11880"/>
<dbReference type="AlphaFoldDB" id="A0A7U6GFC2"/>
<evidence type="ECO:0000313" key="2">
    <source>
        <dbReference type="Proteomes" id="UP000004793"/>
    </source>
</evidence>
<keyword evidence="2" id="KW-1185">Reference proteome</keyword>
<protein>
    <recommendedName>
        <fullName evidence="3">Septum formation initiator family protein</fullName>
    </recommendedName>
</protein>
<proteinExistence type="predicted"/>
<dbReference type="Pfam" id="PF04977">
    <property type="entry name" value="DivIC"/>
    <property type="match status" value="1"/>
</dbReference>
<organism evidence="1 2">
    <name type="scientific">Caldisericum exile (strain DSM 21853 / NBRC 104410 / AZM16c01)</name>
    <dbReference type="NCBI Taxonomy" id="511051"/>
    <lineage>
        <taxon>Bacteria</taxon>
        <taxon>Pseudomonadati</taxon>
        <taxon>Caldisericota/Cryosericota group</taxon>
        <taxon>Caldisericota</taxon>
        <taxon>Caldisericia</taxon>
        <taxon>Caldisericales</taxon>
        <taxon>Caldisericaceae</taxon>
        <taxon>Caldisericum</taxon>
    </lineage>
</organism>
<dbReference type="InterPro" id="IPR007060">
    <property type="entry name" value="FtsL/DivIC"/>
</dbReference>
<dbReference type="EMBL" id="AP012051">
    <property type="protein sequence ID" value="BAL81314.1"/>
    <property type="molecule type" value="Genomic_DNA"/>
</dbReference>
<sequence>MKVKTLTLLIILLILIAVYSVLFFSTVRIKKNIADLDVKIEILQTENQNLESQYLDLQDPAYIESIARKKLYMTEVKDFYVVEIRAK</sequence>
<name>A0A7U6GFC2_CALEA</name>
<reference evidence="1 2" key="1">
    <citation type="submission" date="2011-01" db="EMBL/GenBank/DDBJ databases">
        <title>Whole genome sequence of Caldisericum exile AZM16c01.</title>
        <authorList>
            <person name="Narita-Yamada S."/>
            <person name="Kawakoshi A."/>
            <person name="Nakamura S."/>
            <person name="Sasagawa M."/>
            <person name="Fukada J."/>
            <person name="Sekine M."/>
            <person name="Kato Y."/>
            <person name="Fukai R."/>
            <person name="Sasaki K."/>
            <person name="Hanamaki A."/>
            <person name="Narita H."/>
            <person name="Konno Y."/>
            <person name="Mori K."/>
            <person name="Yamazaki S."/>
            <person name="Suzuki K."/>
            <person name="Fujita N."/>
        </authorList>
    </citation>
    <scope>NUCLEOTIDE SEQUENCE [LARGE SCALE GENOMIC DNA]</scope>
    <source>
        <strain evidence="2">DSM 21853 / NBRC 104410 / AZM16c01</strain>
    </source>
</reference>
<dbReference type="RefSeq" id="WP_014453710.1">
    <property type="nucleotide sequence ID" value="NC_017096.1"/>
</dbReference>